<sequence length="55" mass="5699">MLAHFGTLTGVPALINTSLNVKGKPISGTPQMAIKCLASSGMDGLLLDGGWWVTK</sequence>
<reference evidence="3" key="1">
    <citation type="submission" date="2016-02" db="EMBL/GenBank/DDBJ databases">
        <authorList>
            <person name="Wibberg D."/>
        </authorList>
    </citation>
    <scope>NUCLEOTIDE SEQUENCE [LARGE SCALE GENOMIC DNA]</scope>
</reference>
<evidence type="ECO:0000313" key="2">
    <source>
        <dbReference type="EMBL" id="SBW24228.1"/>
    </source>
</evidence>
<keyword evidence="3" id="KW-1185">Reference proteome</keyword>
<protein>
    <recommendedName>
        <fullName evidence="1">Carbamoyltransferase C-terminal domain-containing protein</fullName>
    </recommendedName>
</protein>
<dbReference type="Pfam" id="PF16861">
    <property type="entry name" value="Carbam_trans_C"/>
    <property type="match status" value="1"/>
</dbReference>
<dbReference type="InterPro" id="IPR038152">
    <property type="entry name" value="Carbam_trans_C_sf"/>
</dbReference>
<name>A0A1C3P3F8_9ACTN</name>
<proteinExistence type="predicted"/>
<organism evidence="2 3">
    <name type="scientific">Candidatus Protofrankia californiensis</name>
    <dbReference type="NCBI Taxonomy" id="1839754"/>
    <lineage>
        <taxon>Bacteria</taxon>
        <taxon>Bacillati</taxon>
        <taxon>Actinomycetota</taxon>
        <taxon>Actinomycetes</taxon>
        <taxon>Frankiales</taxon>
        <taxon>Frankiaceae</taxon>
        <taxon>Protofrankia</taxon>
    </lineage>
</organism>
<feature type="domain" description="Carbamoyltransferase C-terminal" evidence="1">
    <location>
        <begin position="1"/>
        <end position="49"/>
    </location>
</feature>
<dbReference type="InterPro" id="IPR051338">
    <property type="entry name" value="NodU/CmcH_Carbamoyltrnsfr"/>
</dbReference>
<dbReference type="EMBL" id="FLUV01001718">
    <property type="protein sequence ID" value="SBW24228.1"/>
    <property type="molecule type" value="Genomic_DNA"/>
</dbReference>
<accession>A0A1C3P3F8</accession>
<dbReference type="PANTHER" id="PTHR34847">
    <property type="entry name" value="NODULATION PROTEIN U"/>
    <property type="match status" value="1"/>
</dbReference>
<evidence type="ECO:0000313" key="3">
    <source>
        <dbReference type="Proteomes" id="UP000199013"/>
    </source>
</evidence>
<gene>
    <name evidence="2" type="ORF">FDG2_4072</name>
</gene>
<evidence type="ECO:0000259" key="1">
    <source>
        <dbReference type="Pfam" id="PF16861"/>
    </source>
</evidence>
<dbReference type="Gene3D" id="3.90.870.20">
    <property type="entry name" value="Carbamoyltransferase, C-terminal domain"/>
    <property type="match status" value="1"/>
</dbReference>
<dbReference type="InterPro" id="IPR031730">
    <property type="entry name" value="Carbam_trans_C"/>
</dbReference>
<dbReference type="Proteomes" id="UP000199013">
    <property type="component" value="Unassembled WGS sequence"/>
</dbReference>
<dbReference type="PANTHER" id="PTHR34847:SF1">
    <property type="entry name" value="NODULATION PROTEIN U"/>
    <property type="match status" value="1"/>
</dbReference>
<dbReference type="AlphaFoldDB" id="A0A1C3P3F8"/>